<dbReference type="EMBL" id="OW152828">
    <property type="protein sequence ID" value="CAH2045844.1"/>
    <property type="molecule type" value="Genomic_DNA"/>
</dbReference>
<evidence type="ECO:0000313" key="2">
    <source>
        <dbReference type="Proteomes" id="UP000837857"/>
    </source>
</evidence>
<sequence>MGYSIWQLVRGIIKAATVCAFESAPSTMETRAQVTGGARRPEVSPDVEIVPRAPDSFRVQDSISNFEYSDSQTFVVKPIMRGYSAPVLRVLSHGARALLTRSPYTSFLPTDASTTRPAPRRVWTNAIGYAQLKSFFI</sequence>
<accession>A0ABN8I8R1</accession>
<reference evidence="1" key="1">
    <citation type="submission" date="2022-03" db="EMBL/GenBank/DDBJ databases">
        <authorList>
            <person name="Martin H S."/>
        </authorList>
    </citation>
    <scope>NUCLEOTIDE SEQUENCE</scope>
</reference>
<evidence type="ECO:0000313" key="1">
    <source>
        <dbReference type="EMBL" id="CAH2045844.1"/>
    </source>
</evidence>
<dbReference type="Proteomes" id="UP000837857">
    <property type="component" value="Chromosome 16"/>
</dbReference>
<feature type="non-terminal residue" evidence="1">
    <location>
        <position position="137"/>
    </location>
</feature>
<organism evidence="1 2">
    <name type="scientific">Iphiclides podalirius</name>
    <name type="common">scarce swallowtail</name>
    <dbReference type="NCBI Taxonomy" id="110791"/>
    <lineage>
        <taxon>Eukaryota</taxon>
        <taxon>Metazoa</taxon>
        <taxon>Ecdysozoa</taxon>
        <taxon>Arthropoda</taxon>
        <taxon>Hexapoda</taxon>
        <taxon>Insecta</taxon>
        <taxon>Pterygota</taxon>
        <taxon>Neoptera</taxon>
        <taxon>Endopterygota</taxon>
        <taxon>Lepidoptera</taxon>
        <taxon>Glossata</taxon>
        <taxon>Ditrysia</taxon>
        <taxon>Papilionoidea</taxon>
        <taxon>Papilionidae</taxon>
        <taxon>Papilioninae</taxon>
        <taxon>Iphiclides</taxon>
    </lineage>
</organism>
<gene>
    <name evidence="1" type="ORF">IPOD504_LOCUS5254</name>
</gene>
<keyword evidence="2" id="KW-1185">Reference proteome</keyword>
<protein>
    <submittedName>
        <fullName evidence="1">Uncharacterized protein</fullName>
    </submittedName>
</protein>
<proteinExistence type="predicted"/>
<name>A0ABN8I8R1_9NEOP</name>